<protein>
    <recommendedName>
        <fullName evidence="3">4Fe-4S ferredoxin-type domain-containing protein</fullName>
    </recommendedName>
</protein>
<name>A0A9D1G0L2_9FIRM</name>
<evidence type="ECO:0000313" key="1">
    <source>
        <dbReference type="EMBL" id="HIS92874.1"/>
    </source>
</evidence>
<dbReference type="EMBL" id="DVJN01000155">
    <property type="protein sequence ID" value="HIS92874.1"/>
    <property type="molecule type" value="Genomic_DNA"/>
</dbReference>
<gene>
    <name evidence="1" type="ORF">IAA84_07675</name>
</gene>
<comment type="caution">
    <text evidence="1">The sequence shown here is derived from an EMBL/GenBank/DDBJ whole genome shotgun (WGS) entry which is preliminary data.</text>
</comment>
<dbReference type="PANTHER" id="PTHR42827:SF1">
    <property type="entry name" value="IRON-SULFUR CLUSTER-BINDING PROTEIN"/>
    <property type="match status" value="1"/>
</dbReference>
<feature type="non-terminal residue" evidence="1">
    <location>
        <position position="1"/>
    </location>
</feature>
<organism evidence="1 2">
    <name type="scientific">Candidatus Alectryocaccomicrobium excrementavium</name>
    <dbReference type="NCBI Taxonomy" id="2840668"/>
    <lineage>
        <taxon>Bacteria</taxon>
        <taxon>Bacillati</taxon>
        <taxon>Bacillota</taxon>
        <taxon>Clostridia</taxon>
        <taxon>Candidatus Alectryocaccomicrobium</taxon>
    </lineage>
</organism>
<evidence type="ECO:0000313" key="2">
    <source>
        <dbReference type="Proteomes" id="UP000824140"/>
    </source>
</evidence>
<evidence type="ECO:0008006" key="3">
    <source>
        <dbReference type="Google" id="ProtNLM"/>
    </source>
</evidence>
<dbReference type="AlphaFoldDB" id="A0A9D1G0L2"/>
<accession>A0A9D1G0L2</accession>
<reference evidence="1" key="2">
    <citation type="journal article" date="2021" name="PeerJ">
        <title>Extensive microbial diversity within the chicken gut microbiome revealed by metagenomics and culture.</title>
        <authorList>
            <person name="Gilroy R."/>
            <person name="Ravi A."/>
            <person name="Getino M."/>
            <person name="Pursley I."/>
            <person name="Horton D.L."/>
            <person name="Alikhan N.F."/>
            <person name="Baker D."/>
            <person name="Gharbi K."/>
            <person name="Hall N."/>
            <person name="Watson M."/>
            <person name="Adriaenssens E.M."/>
            <person name="Foster-Nyarko E."/>
            <person name="Jarju S."/>
            <person name="Secka A."/>
            <person name="Antonio M."/>
            <person name="Oren A."/>
            <person name="Chaudhuri R.R."/>
            <person name="La Ragione R."/>
            <person name="Hildebrand F."/>
            <person name="Pallen M.J."/>
        </authorList>
    </citation>
    <scope>NUCLEOTIDE SEQUENCE</scope>
    <source>
        <strain evidence="1">13766</strain>
    </source>
</reference>
<dbReference type="PANTHER" id="PTHR42827">
    <property type="entry name" value="IRON-SULFUR CLUSTER-BINDING PROTEIN-RELATED"/>
    <property type="match status" value="1"/>
</dbReference>
<sequence>GADLVGFGDIAHFAGAAPQRDPLQILPSAKTVLGFAFRQPRALYEAAVRGWQFMNLTQMGVKVIDEELSEIFLLKMARLIENEGYDACVQRRVSNLKFKGDASQNPEVADTYELVHAEAVAPGKPAPEVILDFAQAAEICGMGRQGLSGSVLTPRFGPFQRFVFIITNLPLDAYDAPFAGELCDRCMACAGACKGHAIGEDGLDTWQCSVYYRGAFRDNPYMTEDVLAGRADRDAILDGEKRFDAQSAREIYPELRFLPMNLTKYAPCMCGKACDLACYRHLKESGKL</sequence>
<reference evidence="1" key="1">
    <citation type="submission" date="2020-10" db="EMBL/GenBank/DDBJ databases">
        <authorList>
            <person name="Gilroy R."/>
        </authorList>
    </citation>
    <scope>NUCLEOTIDE SEQUENCE</scope>
    <source>
        <strain evidence="1">13766</strain>
    </source>
</reference>
<dbReference type="Proteomes" id="UP000824140">
    <property type="component" value="Unassembled WGS sequence"/>
</dbReference>
<proteinExistence type="predicted"/>